<evidence type="ECO:0000313" key="2">
    <source>
        <dbReference type="EMBL" id="QMT40696.1"/>
    </source>
</evidence>
<accession>A0A7D7NBX9</accession>
<feature type="domain" description="DUF6630" evidence="1">
    <location>
        <begin position="43"/>
        <end position="187"/>
    </location>
</feature>
<dbReference type="InterPro" id="IPR046582">
    <property type="entry name" value="DUF6630"/>
</dbReference>
<dbReference type="EMBL" id="CP059567">
    <property type="protein sequence ID" value="QMT40696.1"/>
    <property type="molecule type" value="Genomic_DNA"/>
</dbReference>
<dbReference type="AlphaFoldDB" id="A0A7D7NBX9"/>
<sequence>MGRLLFGLLLAVAAWLLWRRLRPRPAAQLSVADVPRVEADPSFHRWLAVLHGEDADAAALERAYYAELDMDSAAPIRPDDAISFAVAEVLDPACAFAVDWKDGESFAGYAADMAARFGFVLDWDGLDVQEELPEALMPVAYRQFWAHGAVLYNANTDGDFYFLMLVPEGRSAAFEAASAAWGLNIRTADRPY</sequence>
<dbReference type="Proteomes" id="UP000514752">
    <property type="component" value="Chromosome"/>
</dbReference>
<protein>
    <recommendedName>
        <fullName evidence="1">DUF6630 domain-containing protein</fullName>
    </recommendedName>
</protein>
<dbReference type="RefSeq" id="WP_182122323.1">
    <property type="nucleotide sequence ID" value="NZ_CP059567.1"/>
</dbReference>
<organism evidence="2 3">
    <name type="scientific">Neisseria shayeganii</name>
    <dbReference type="NCBI Taxonomy" id="607712"/>
    <lineage>
        <taxon>Bacteria</taxon>
        <taxon>Pseudomonadati</taxon>
        <taxon>Pseudomonadota</taxon>
        <taxon>Betaproteobacteria</taxon>
        <taxon>Neisseriales</taxon>
        <taxon>Neisseriaceae</taxon>
        <taxon>Neisseria</taxon>
    </lineage>
</organism>
<proteinExistence type="predicted"/>
<reference evidence="2 3" key="1">
    <citation type="submission" date="2020-07" db="EMBL/GenBank/DDBJ databases">
        <title>Genomic diversity of species in the Neisseriaceae family.</title>
        <authorList>
            <person name="Vincent A.T."/>
            <person name="Bernet E."/>
            <person name="Veyrier F.J."/>
        </authorList>
    </citation>
    <scope>NUCLEOTIDE SEQUENCE [LARGE SCALE GENOMIC DNA]</scope>
    <source>
        <strain evidence="2 3">DSM 22244</strain>
    </source>
</reference>
<gene>
    <name evidence="2" type="ORF">H3L94_01105</name>
</gene>
<evidence type="ECO:0000259" key="1">
    <source>
        <dbReference type="Pfam" id="PF20335"/>
    </source>
</evidence>
<name>A0A7D7NBX9_9NEIS</name>
<dbReference type="Pfam" id="PF20335">
    <property type="entry name" value="DUF6630"/>
    <property type="match status" value="1"/>
</dbReference>
<evidence type="ECO:0000313" key="3">
    <source>
        <dbReference type="Proteomes" id="UP000514752"/>
    </source>
</evidence>
<dbReference type="KEGG" id="nsg:H3L94_01105"/>